<dbReference type="Proteomes" id="UP000291483">
    <property type="component" value="Unassembled WGS sequence"/>
</dbReference>
<feature type="transmembrane region" description="Helical" evidence="1">
    <location>
        <begin position="35"/>
        <end position="54"/>
    </location>
</feature>
<dbReference type="RefSeq" id="WP_242616319.1">
    <property type="nucleotide sequence ID" value="NZ_SHLC01000001.1"/>
</dbReference>
<evidence type="ECO:0008006" key="4">
    <source>
        <dbReference type="Google" id="ProtNLM"/>
    </source>
</evidence>
<keyword evidence="1" id="KW-1133">Transmembrane helix</keyword>
<comment type="caution">
    <text evidence="2">The sequence shown here is derived from an EMBL/GenBank/DDBJ whole genome shotgun (WGS) entry which is preliminary data.</text>
</comment>
<keyword evidence="1" id="KW-0472">Membrane</keyword>
<gene>
    <name evidence="2" type="ORF">EV379_2051</name>
</gene>
<dbReference type="InterPro" id="IPR036779">
    <property type="entry name" value="LysM_dom_sf"/>
</dbReference>
<evidence type="ECO:0000313" key="2">
    <source>
        <dbReference type="EMBL" id="RZU65713.1"/>
    </source>
</evidence>
<keyword evidence="1" id="KW-0812">Transmembrane</keyword>
<sequence length="125" mass="12854">MSAVQAIQLNTRATGAVRTPAVVRSHLRLTRRGRVVFTTLAAMPLVVGALVFAVNGGGAVAGGASQQGSTFDYIAVPAGASLWTLAEDIAPAEDPRDVIDAIIDLNQLSTAEVQAGQRLAIPAGY</sequence>
<name>A0A4Q8ANT5_9MICO</name>
<dbReference type="EMBL" id="SHLC01000001">
    <property type="protein sequence ID" value="RZU65713.1"/>
    <property type="molecule type" value="Genomic_DNA"/>
</dbReference>
<reference evidence="2 3" key="1">
    <citation type="submission" date="2019-02" db="EMBL/GenBank/DDBJ databases">
        <title>Sequencing the genomes of 1000 actinobacteria strains.</title>
        <authorList>
            <person name="Klenk H.-P."/>
        </authorList>
    </citation>
    <scope>NUCLEOTIDE SEQUENCE [LARGE SCALE GENOMIC DNA]</scope>
    <source>
        <strain evidence="2 3">DSM 18319</strain>
    </source>
</reference>
<protein>
    <recommendedName>
        <fullName evidence="4">LysM domain-containing protein</fullName>
    </recommendedName>
</protein>
<keyword evidence="3" id="KW-1185">Reference proteome</keyword>
<dbReference type="Gene3D" id="3.10.350.10">
    <property type="entry name" value="LysM domain"/>
    <property type="match status" value="1"/>
</dbReference>
<evidence type="ECO:0000313" key="3">
    <source>
        <dbReference type="Proteomes" id="UP000291483"/>
    </source>
</evidence>
<accession>A0A4Q8ANT5</accession>
<dbReference type="AlphaFoldDB" id="A0A4Q8ANT5"/>
<organism evidence="2 3">
    <name type="scientific">Microterricola gilva</name>
    <dbReference type="NCBI Taxonomy" id="393267"/>
    <lineage>
        <taxon>Bacteria</taxon>
        <taxon>Bacillati</taxon>
        <taxon>Actinomycetota</taxon>
        <taxon>Actinomycetes</taxon>
        <taxon>Micrococcales</taxon>
        <taxon>Microbacteriaceae</taxon>
        <taxon>Microterricola</taxon>
    </lineage>
</organism>
<proteinExistence type="predicted"/>
<evidence type="ECO:0000256" key="1">
    <source>
        <dbReference type="SAM" id="Phobius"/>
    </source>
</evidence>